<organism evidence="2 3">
    <name type="scientific">Phocaeicola vulgatus</name>
    <name type="common">Bacteroides vulgatus</name>
    <dbReference type="NCBI Taxonomy" id="821"/>
    <lineage>
        <taxon>Bacteria</taxon>
        <taxon>Pseudomonadati</taxon>
        <taxon>Bacteroidota</taxon>
        <taxon>Bacteroidia</taxon>
        <taxon>Bacteroidales</taxon>
        <taxon>Bacteroidaceae</taxon>
        <taxon>Phocaeicola</taxon>
    </lineage>
</organism>
<reference evidence="2" key="1">
    <citation type="submission" date="2022-01" db="EMBL/GenBank/DDBJ databases">
        <authorList>
            <person name="Mingchao X."/>
        </authorList>
    </citation>
    <scope>NUCLEOTIDE SEQUENCE</scope>
    <source>
        <strain evidence="2">Bv4372</strain>
    </source>
</reference>
<sequence length="432" mass="50770">MDTTFNCNKLFKLTSFQKIFYYEWILNPLRTDYNLVADWTLEGYLDIKRLNQSLIRFVNEHLLMHCNVLSKDNELFWTERELLSQAHDILEVYSGNITEYDLLSIISKPFNIENDQLIRFVLVNYENGKYRFITIIQHIIIDGLSANSLFDNFAKYYNNPSYKNALTIDEQRCSHERLCLYFENIINQKHREMIHFWTSQLNETIDTDLSFLKYVTPNIRKEEKKISEISFQFESIYFNSVKHTSRKLGITPYLLSQVIFASLLYRVSGDQNIGLSFPVAISEGKDLIYGAHINTIPIKFSFSEDTSIYDLVNQVISFHKQLKLSKGKYLPINEISKYLKNKSILDISFVQTNLRNTDVYFNGICKQHPNKDLYIDLNSTLQIEQEESSDCLKFRVKYNNEIINQEILFHCKHSASCVFFSPLFLPTFVASL</sequence>
<evidence type="ECO:0000313" key="2">
    <source>
        <dbReference type="EMBL" id="MCG0342568.1"/>
    </source>
</evidence>
<evidence type="ECO:0000259" key="1">
    <source>
        <dbReference type="Pfam" id="PF00668"/>
    </source>
</evidence>
<dbReference type="Gene3D" id="3.30.559.30">
    <property type="entry name" value="Nonribosomal peptide synthetase, condensation domain"/>
    <property type="match status" value="1"/>
</dbReference>
<accession>A0AAW5B0Y8</accession>
<dbReference type="SUPFAM" id="SSF52777">
    <property type="entry name" value="CoA-dependent acyltransferases"/>
    <property type="match status" value="2"/>
</dbReference>
<dbReference type="PANTHER" id="PTHR45527">
    <property type="entry name" value="NONRIBOSOMAL PEPTIDE SYNTHETASE"/>
    <property type="match status" value="1"/>
</dbReference>
<name>A0AAW5B0Y8_PHOVU</name>
<dbReference type="GO" id="GO:0005737">
    <property type="term" value="C:cytoplasm"/>
    <property type="evidence" value="ECO:0007669"/>
    <property type="project" value="TreeGrafter"/>
</dbReference>
<dbReference type="InterPro" id="IPR023213">
    <property type="entry name" value="CAT-like_dom_sf"/>
</dbReference>
<dbReference type="Proteomes" id="UP001201179">
    <property type="component" value="Unassembled WGS sequence"/>
</dbReference>
<dbReference type="AlphaFoldDB" id="A0AAW5B0Y8"/>
<dbReference type="GO" id="GO:0031177">
    <property type="term" value="F:phosphopantetheine binding"/>
    <property type="evidence" value="ECO:0007669"/>
    <property type="project" value="TreeGrafter"/>
</dbReference>
<comment type="caution">
    <text evidence="2">The sequence shown here is derived from an EMBL/GenBank/DDBJ whole genome shotgun (WGS) entry which is preliminary data.</text>
</comment>
<dbReference type="GO" id="GO:0044550">
    <property type="term" value="P:secondary metabolite biosynthetic process"/>
    <property type="evidence" value="ECO:0007669"/>
    <property type="project" value="TreeGrafter"/>
</dbReference>
<proteinExistence type="predicted"/>
<evidence type="ECO:0000313" key="3">
    <source>
        <dbReference type="Proteomes" id="UP001201179"/>
    </source>
</evidence>
<dbReference type="Pfam" id="PF00668">
    <property type="entry name" value="Condensation"/>
    <property type="match status" value="1"/>
</dbReference>
<dbReference type="RefSeq" id="WP_237470488.1">
    <property type="nucleotide sequence ID" value="NZ_JAKKWZ010000082.1"/>
</dbReference>
<dbReference type="GO" id="GO:0003824">
    <property type="term" value="F:catalytic activity"/>
    <property type="evidence" value="ECO:0007669"/>
    <property type="project" value="InterPro"/>
</dbReference>
<dbReference type="PANTHER" id="PTHR45527:SF1">
    <property type="entry name" value="FATTY ACID SYNTHASE"/>
    <property type="match status" value="1"/>
</dbReference>
<feature type="domain" description="Condensation" evidence="1">
    <location>
        <begin position="12"/>
        <end position="401"/>
    </location>
</feature>
<dbReference type="Gene3D" id="3.30.559.10">
    <property type="entry name" value="Chloramphenicol acetyltransferase-like domain"/>
    <property type="match status" value="1"/>
</dbReference>
<dbReference type="GO" id="GO:0043041">
    <property type="term" value="P:amino acid activation for nonribosomal peptide biosynthetic process"/>
    <property type="evidence" value="ECO:0007669"/>
    <property type="project" value="TreeGrafter"/>
</dbReference>
<dbReference type="EMBL" id="JAKKWZ010000082">
    <property type="protein sequence ID" value="MCG0342568.1"/>
    <property type="molecule type" value="Genomic_DNA"/>
</dbReference>
<gene>
    <name evidence="2" type="ORF">L4X52_21755</name>
</gene>
<protein>
    <submittedName>
        <fullName evidence="2">Condensation domain-containing protein</fullName>
    </submittedName>
</protein>
<dbReference type="InterPro" id="IPR001242">
    <property type="entry name" value="Condensation_dom"/>
</dbReference>